<keyword evidence="5 8" id="KW-0812">Transmembrane</keyword>
<feature type="transmembrane region" description="Helical" evidence="8">
    <location>
        <begin position="432"/>
        <end position="448"/>
    </location>
</feature>
<evidence type="ECO:0000256" key="6">
    <source>
        <dbReference type="ARBA" id="ARBA00022989"/>
    </source>
</evidence>
<feature type="transmembrane region" description="Helical" evidence="8">
    <location>
        <begin position="455"/>
        <end position="475"/>
    </location>
</feature>
<dbReference type="PANTHER" id="PTHR33908">
    <property type="entry name" value="MANNOSYLTRANSFERASE YKCB-RELATED"/>
    <property type="match status" value="1"/>
</dbReference>
<comment type="subcellular location">
    <subcellularLocation>
        <location evidence="1">Cell membrane</location>
        <topology evidence="1">Multi-pass membrane protein</topology>
    </subcellularLocation>
</comment>
<dbReference type="RefSeq" id="WP_101268644.1">
    <property type="nucleotide sequence ID" value="NZ_NWTK01000011.1"/>
</dbReference>
<keyword evidence="3" id="KW-0328">Glycosyltransferase</keyword>
<feature type="transmembrane region" description="Helical" evidence="8">
    <location>
        <begin position="399"/>
        <end position="420"/>
    </location>
</feature>
<dbReference type="InterPro" id="IPR050297">
    <property type="entry name" value="LipidA_mod_glycosyltrf_83"/>
</dbReference>
<dbReference type="GO" id="GO:0009103">
    <property type="term" value="P:lipopolysaccharide biosynthetic process"/>
    <property type="evidence" value="ECO:0007669"/>
    <property type="project" value="UniProtKB-ARBA"/>
</dbReference>
<evidence type="ECO:0000313" key="10">
    <source>
        <dbReference type="EMBL" id="PKR52959.1"/>
    </source>
</evidence>
<keyword evidence="7 8" id="KW-0472">Membrane</keyword>
<dbReference type="PANTHER" id="PTHR33908:SF11">
    <property type="entry name" value="MEMBRANE PROTEIN"/>
    <property type="match status" value="1"/>
</dbReference>
<gene>
    <name evidence="10" type="ORF">COO20_16825</name>
</gene>
<evidence type="ECO:0000256" key="7">
    <source>
        <dbReference type="ARBA" id="ARBA00023136"/>
    </source>
</evidence>
<sequence>MSIHNRTGAKTASFGVILVLWVLVAVVGVTARPLLPVDETRYLSVAWEMWVHHNWLVPHLNGEPYAHKPPLLFWLINASWAIFGVNDFTARLIAPLFAGLNMVMVALLAKRIWPGKTAIAQLAPMFLIGGTYYAGYGTLTYFDMLQCFFALLGWYGVFVANDGDRRKGWIITGIAIGLGVLAKGPVILLYVLPAAVFAPLWRRDGFGLGIGRKSGASPAAAAGSNAAAAKPAHGAKGANSANGASGAVARDGLGRWYAGMGLAVLLGAAIALCWAVPAAIFGGAEYRNAIFWGQTAGRMVDSFAHVEPFYYYLVALPAMLLPWLFWGGLWRSLFGFGWRRDMDAGLRFCLLVTVFLLVAFSLISGKRVHYILPVLPLLALVFARILADLPTRRIDQIPVAVFIVILGVAGLVAPFLPSFFAKIPAWVGLLEGWWGAFLLLAGLALLVIETGRVAAVGVIAGVNLLLVAMVFMIAAPRLQTDYDMRPMAQYLKTQQQAGRNVAYWGKYHAQFQFLGRLEQPIPMLVDMDEVAQWVSAHPNGEIIARRNNPITGADQPLARFDYKDDHLVIWDAQAVKADPEGVLAR</sequence>
<keyword evidence="6 8" id="KW-1133">Transmembrane helix</keyword>
<dbReference type="Pfam" id="PF13231">
    <property type="entry name" value="PMT_2"/>
    <property type="match status" value="1"/>
</dbReference>
<evidence type="ECO:0000256" key="2">
    <source>
        <dbReference type="ARBA" id="ARBA00022475"/>
    </source>
</evidence>
<feature type="transmembrane region" description="Helical" evidence="8">
    <location>
        <begin position="130"/>
        <end position="157"/>
    </location>
</feature>
<feature type="domain" description="Glycosyltransferase RgtA/B/C/D-like" evidence="9">
    <location>
        <begin position="67"/>
        <end position="201"/>
    </location>
</feature>
<dbReference type="AlphaFoldDB" id="A0A2N3KQW8"/>
<feature type="transmembrane region" description="Helical" evidence="8">
    <location>
        <begin position="169"/>
        <end position="192"/>
    </location>
</feature>
<feature type="transmembrane region" description="Helical" evidence="8">
    <location>
        <begin position="345"/>
        <end position="364"/>
    </location>
</feature>
<dbReference type="EMBL" id="NWTK01000011">
    <property type="protein sequence ID" value="PKR52959.1"/>
    <property type="molecule type" value="Genomic_DNA"/>
</dbReference>
<keyword evidence="2" id="KW-1003">Cell membrane</keyword>
<dbReference type="InterPro" id="IPR038731">
    <property type="entry name" value="RgtA/B/C-like"/>
</dbReference>
<dbReference type="OrthoDB" id="9810951at2"/>
<dbReference type="Proteomes" id="UP000233597">
    <property type="component" value="Unassembled WGS sequence"/>
</dbReference>
<evidence type="ECO:0000256" key="8">
    <source>
        <dbReference type="SAM" id="Phobius"/>
    </source>
</evidence>
<organism evidence="10 11">
    <name type="scientific">Thalassospira marina</name>
    <dbReference type="NCBI Taxonomy" id="2048283"/>
    <lineage>
        <taxon>Bacteria</taxon>
        <taxon>Pseudomonadati</taxon>
        <taxon>Pseudomonadota</taxon>
        <taxon>Alphaproteobacteria</taxon>
        <taxon>Rhodospirillales</taxon>
        <taxon>Thalassospiraceae</taxon>
        <taxon>Thalassospira</taxon>
    </lineage>
</organism>
<feature type="transmembrane region" description="Helical" evidence="8">
    <location>
        <begin position="88"/>
        <end position="109"/>
    </location>
</feature>
<evidence type="ECO:0000256" key="1">
    <source>
        <dbReference type="ARBA" id="ARBA00004651"/>
    </source>
</evidence>
<keyword evidence="4 10" id="KW-0808">Transferase</keyword>
<evidence type="ECO:0000256" key="5">
    <source>
        <dbReference type="ARBA" id="ARBA00022692"/>
    </source>
</evidence>
<feature type="transmembrane region" description="Helical" evidence="8">
    <location>
        <begin position="370"/>
        <end position="387"/>
    </location>
</feature>
<name>A0A2N3KQW8_9PROT</name>
<comment type="caution">
    <text evidence="10">The sequence shown here is derived from an EMBL/GenBank/DDBJ whole genome shotgun (WGS) entry which is preliminary data.</text>
</comment>
<dbReference type="GO" id="GO:0016763">
    <property type="term" value="F:pentosyltransferase activity"/>
    <property type="evidence" value="ECO:0007669"/>
    <property type="project" value="TreeGrafter"/>
</dbReference>
<reference evidence="10 11" key="1">
    <citation type="submission" date="2017-09" db="EMBL/GenBank/DDBJ databases">
        <title>Biodiversity and function of Thalassospira species in the particle-attached aromatic-hydrocarbon-degrading consortia from the surface seawater of the South China Sea.</title>
        <authorList>
            <person name="Dong C."/>
            <person name="Liu R."/>
            <person name="Shao Z."/>
        </authorList>
    </citation>
    <scope>NUCLEOTIDE SEQUENCE [LARGE SCALE GENOMIC DNA]</scope>
    <source>
        <strain evidence="10 11">CSC1P2</strain>
    </source>
</reference>
<dbReference type="GO" id="GO:0005886">
    <property type="term" value="C:plasma membrane"/>
    <property type="evidence" value="ECO:0007669"/>
    <property type="project" value="UniProtKB-SubCell"/>
</dbReference>
<evidence type="ECO:0000256" key="3">
    <source>
        <dbReference type="ARBA" id="ARBA00022676"/>
    </source>
</evidence>
<protein>
    <submittedName>
        <fullName evidence="10">Glycosyltransferase</fullName>
    </submittedName>
</protein>
<proteinExistence type="predicted"/>
<feature type="transmembrane region" description="Helical" evidence="8">
    <location>
        <begin position="256"/>
        <end position="281"/>
    </location>
</feature>
<evidence type="ECO:0000256" key="4">
    <source>
        <dbReference type="ARBA" id="ARBA00022679"/>
    </source>
</evidence>
<accession>A0A2N3KQW8</accession>
<evidence type="ECO:0000259" key="9">
    <source>
        <dbReference type="Pfam" id="PF13231"/>
    </source>
</evidence>
<feature type="transmembrane region" description="Helical" evidence="8">
    <location>
        <begin position="12"/>
        <end position="35"/>
    </location>
</feature>
<evidence type="ECO:0000313" key="11">
    <source>
        <dbReference type="Proteomes" id="UP000233597"/>
    </source>
</evidence>
<feature type="transmembrane region" description="Helical" evidence="8">
    <location>
        <begin position="309"/>
        <end position="333"/>
    </location>
</feature>